<dbReference type="GO" id="GO:0005509">
    <property type="term" value="F:calcium ion binding"/>
    <property type="evidence" value="ECO:0007669"/>
    <property type="project" value="InterPro"/>
</dbReference>
<dbReference type="InterPro" id="IPR018511">
    <property type="entry name" value="Hemolysin-typ_Ca-bd_CS"/>
</dbReference>
<comment type="subcellular location">
    <subcellularLocation>
        <location evidence="1">Membrane</location>
    </subcellularLocation>
    <subcellularLocation>
        <location evidence="2">Secreted</location>
    </subcellularLocation>
</comment>
<gene>
    <name evidence="9" type="ORF">BH720_06495</name>
</gene>
<dbReference type="InterPro" id="IPR003995">
    <property type="entry name" value="RTX_toxin_determinant-A"/>
</dbReference>
<dbReference type="PANTHER" id="PTHR38340">
    <property type="entry name" value="S-LAYER PROTEIN"/>
    <property type="match status" value="1"/>
</dbReference>
<feature type="domain" description="DUF4347" evidence="8">
    <location>
        <begin position="13"/>
        <end position="170"/>
    </location>
</feature>
<dbReference type="GO" id="GO:0090729">
    <property type="term" value="F:toxin activity"/>
    <property type="evidence" value="ECO:0007669"/>
    <property type="project" value="UniProtKB-KW"/>
</dbReference>
<dbReference type="SUPFAM" id="SSF51120">
    <property type="entry name" value="beta-Roll"/>
    <property type="match status" value="2"/>
</dbReference>
<organism evidence="9">
    <name type="scientific">Desertifilum tharense IPPAS B-1220</name>
    <dbReference type="NCBI Taxonomy" id="1781255"/>
    <lineage>
        <taxon>Bacteria</taxon>
        <taxon>Bacillati</taxon>
        <taxon>Cyanobacteriota</taxon>
        <taxon>Cyanophyceae</taxon>
        <taxon>Desertifilales</taxon>
        <taxon>Desertifilaceae</taxon>
        <taxon>Desertifilum</taxon>
    </lineage>
</organism>
<dbReference type="PRINTS" id="PR01488">
    <property type="entry name" value="RTXTOXINA"/>
</dbReference>
<keyword evidence="6" id="KW-0843">Virulence</keyword>
<dbReference type="GO" id="GO:0005576">
    <property type="term" value="C:extracellular region"/>
    <property type="evidence" value="ECO:0007669"/>
    <property type="project" value="UniProtKB-SubCell"/>
</dbReference>
<dbReference type="InterPro" id="IPR010620">
    <property type="entry name" value="SBBP_repeat"/>
</dbReference>
<dbReference type="PRINTS" id="PR00313">
    <property type="entry name" value="CABNDNGRPT"/>
</dbReference>
<keyword evidence="4" id="KW-0800">Toxin</keyword>
<evidence type="ECO:0000313" key="9">
    <source>
        <dbReference type="EMBL" id="OEJ76193.1"/>
    </source>
</evidence>
<dbReference type="InterPro" id="IPR050557">
    <property type="entry name" value="RTX_toxin/Mannuronan_C5-epim"/>
</dbReference>
<evidence type="ECO:0000256" key="2">
    <source>
        <dbReference type="ARBA" id="ARBA00004613"/>
    </source>
</evidence>
<dbReference type="EMBL" id="MJGC01000041">
    <property type="protein sequence ID" value="OEJ76193.1"/>
    <property type="molecule type" value="Genomic_DNA"/>
</dbReference>
<evidence type="ECO:0000256" key="7">
    <source>
        <dbReference type="ARBA" id="ARBA00023136"/>
    </source>
</evidence>
<evidence type="ECO:0000256" key="3">
    <source>
        <dbReference type="ARBA" id="ARBA00022525"/>
    </source>
</evidence>
<name>A0A1E5QPB9_9CYAN</name>
<protein>
    <recommendedName>
        <fullName evidence="8">DUF4347 domain-containing protein</fullName>
    </recommendedName>
</protein>
<comment type="caution">
    <text evidence="9">The sequence shown here is derived from an EMBL/GenBank/DDBJ whole genome shotgun (WGS) entry which is preliminary data.</text>
</comment>
<dbReference type="Pfam" id="PF00353">
    <property type="entry name" value="HemolysinCabind"/>
    <property type="match status" value="2"/>
</dbReference>
<dbReference type="Pfam" id="PF06739">
    <property type="entry name" value="SBBP"/>
    <property type="match status" value="2"/>
</dbReference>
<dbReference type="OrthoDB" id="468610at2"/>
<dbReference type="AlphaFoldDB" id="A0A1E5QPB9"/>
<evidence type="ECO:0000256" key="5">
    <source>
        <dbReference type="ARBA" id="ARBA00022737"/>
    </source>
</evidence>
<dbReference type="InterPro" id="IPR011049">
    <property type="entry name" value="Serralysin-like_metalloprot_C"/>
</dbReference>
<dbReference type="GO" id="GO:0016020">
    <property type="term" value="C:membrane"/>
    <property type="evidence" value="ECO:0007669"/>
    <property type="project" value="UniProtKB-SubCell"/>
</dbReference>
<dbReference type="InterPro" id="IPR001343">
    <property type="entry name" value="Hemolysn_Ca-bd"/>
</dbReference>
<reference evidence="9" key="1">
    <citation type="submission" date="2016-09" db="EMBL/GenBank/DDBJ databases">
        <title>Draft genome of thermotolerant cyanobacterium Desertifilum sp. strain IPPAS B-1220.</title>
        <authorList>
            <person name="Sinetova M.A."/>
            <person name="Bolakhan K."/>
            <person name="Zayadan B.K."/>
            <person name="Mironov K.S."/>
            <person name="Ustinova V."/>
            <person name="Kupriyanova E.V."/>
            <person name="Sidorov R.A."/>
            <person name="Skrypnik A.N."/>
            <person name="Gogoleva N.E."/>
            <person name="Gogolev Y.V."/>
            <person name="Los D.A."/>
        </authorList>
    </citation>
    <scope>NUCLEOTIDE SEQUENCE [LARGE SCALE GENOMIC DNA]</scope>
    <source>
        <strain evidence="9">IPPAS B-1220</strain>
    </source>
</reference>
<dbReference type="InterPro" id="IPR025592">
    <property type="entry name" value="DUF4347"/>
</dbReference>
<dbReference type="Gene3D" id="2.150.10.10">
    <property type="entry name" value="Serralysin-like metalloprotease, C-terminal"/>
    <property type="match status" value="2"/>
</dbReference>
<keyword evidence="5" id="KW-0677">Repeat</keyword>
<dbReference type="PROSITE" id="PS00330">
    <property type="entry name" value="HEMOLYSIN_CALCIUM"/>
    <property type="match status" value="2"/>
</dbReference>
<keyword evidence="7" id="KW-0472">Membrane</keyword>
<dbReference type="Pfam" id="PF14252">
    <property type="entry name" value="DUF4347"/>
    <property type="match status" value="1"/>
</dbReference>
<evidence type="ECO:0000256" key="4">
    <source>
        <dbReference type="ARBA" id="ARBA00022656"/>
    </source>
</evidence>
<dbReference type="RefSeq" id="WP_069966352.1">
    <property type="nucleotide sequence ID" value="NZ_CM124774.1"/>
</dbReference>
<proteinExistence type="predicted"/>
<evidence type="ECO:0000256" key="1">
    <source>
        <dbReference type="ARBA" id="ARBA00004370"/>
    </source>
</evidence>
<keyword evidence="3" id="KW-0964">Secreted</keyword>
<evidence type="ECO:0000259" key="8">
    <source>
        <dbReference type="Pfam" id="PF14252"/>
    </source>
</evidence>
<dbReference type="PANTHER" id="PTHR38340:SF1">
    <property type="entry name" value="S-LAYER PROTEIN"/>
    <property type="match status" value="1"/>
</dbReference>
<evidence type="ECO:0000256" key="6">
    <source>
        <dbReference type="ARBA" id="ARBA00023026"/>
    </source>
</evidence>
<sequence>MTSSTEIFKPTTLIFIDAGVDSYQQLVEGAIPTAEVFVLDSATDGIAQISEALQRYQTIDAVHIISHGSPGCLYLGNAQLSLETFNFYAPQLQQWSVANLLLYGCNVAAGDAGEEFVSQLHALTGAEVAASTTLTGSVTQGGNWELEVTTAQIKPALALQAEAMASYSSVFLSAPLKVEWATSLGDAGSDYAYGLKLDPSGNILVSGYSHNFGNPIDLNGDGKPELQGSLWGSFGWQAQLNAEGQFQSASLSNWTEHSSVVTDKNGNRYETGSFWGDLDLNQDGKIDLTSNGGRDAYIAKFDANNQLLWTKNIGGSGSDYGSSLALDEKGNLYLVGEYEGSIDIDGDGTPDLTSRGNRDVFVIKFSEHFNNPLIEGTPNDDILRGTADGERINGLAGSDRLYGNAGNDTIDGGDGNDLLYGGDGNDWLIGGAGSDRLYGDAGNDSLFGGDGDDILYGGDGDDTLIGGGGSDRLYGNAGRDTFVLAPGMGQDFIYSFEVGIDVIRVEGGLSFENLQITQSGSSTLIRVLATGETLASLVSTNSTLISNSSFEFDGIGSR</sequence>
<dbReference type="STRING" id="1781255.BH720_06495"/>
<accession>A0A1E5QPB9</accession>